<dbReference type="KEGG" id="tdu:QJT80_10655"/>
<gene>
    <name evidence="12 16" type="primary">dnaG</name>
    <name evidence="16" type="ORF">QJT80_10655</name>
</gene>
<dbReference type="SMART" id="SM00766">
    <property type="entry name" value="DnaG_DnaB_bind"/>
    <property type="match status" value="1"/>
</dbReference>
<comment type="cofactor">
    <cofactor evidence="12 13 14">
        <name>Zn(2+)</name>
        <dbReference type="ChEBI" id="CHEBI:29105"/>
    </cofactor>
    <text evidence="12 13 14">Binds 1 zinc ion per monomer.</text>
</comment>
<dbReference type="GO" id="GO:0003677">
    <property type="term" value="F:DNA binding"/>
    <property type="evidence" value="ECO:0007669"/>
    <property type="project" value="UniProtKB-KW"/>
</dbReference>
<dbReference type="GO" id="GO:1990077">
    <property type="term" value="C:primosome complex"/>
    <property type="evidence" value="ECO:0007669"/>
    <property type="project" value="UniProtKB-KW"/>
</dbReference>
<dbReference type="Proteomes" id="UP001300672">
    <property type="component" value="Chromosome"/>
</dbReference>
<proteinExistence type="inferred from homology"/>
<keyword evidence="5 12" id="KW-0235">DNA replication</keyword>
<comment type="domain">
    <text evidence="12">Contains an N-terminal zinc-binding domain, a central core domain that contains the primase activity, and a C-terminal DnaB-binding domain.</text>
</comment>
<dbReference type="Gene3D" id="3.40.1360.10">
    <property type="match status" value="1"/>
</dbReference>
<organism evidence="16">
    <name type="scientific">Candidatus Thiocaldithrix dubininis</name>
    <dbReference type="NCBI Taxonomy" id="3080823"/>
    <lineage>
        <taxon>Bacteria</taxon>
        <taxon>Pseudomonadati</taxon>
        <taxon>Pseudomonadota</taxon>
        <taxon>Gammaproteobacteria</taxon>
        <taxon>Thiotrichales</taxon>
        <taxon>Thiotrichaceae</taxon>
        <taxon>Candidatus Thiocaldithrix</taxon>
    </lineage>
</organism>
<keyword evidence="3 12" id="KW-0808">Transferase</keyword>
<protein>
    <recommendedName>
        <fullName evidence="12 13">DNA primase</fullName>
        <ecNumber evidence="12">2.7.7.101</ecNumber>
    </recommendedName>
</protein>
<comment type="catalytic activity">
    <reaction evidence="12">
        <text>ssDNA + n NTP = ssDNA/pppN(pN)n-1 hybrid + (n-1) diphosphate.</text>
        <dbReference type="EC" id="2.7.7.101"/>
    </reaction>
</comment>
<evidence type="ECO:0000256" key="3">
    <source>
        <dbReference type="ARBA" id="ARBA00022679"/>
    </source>
</evidence>
<evidence type="ECO:0000256" key="13">
    <source>
        <dbReference type="PIRNR" id="PIRNR002811"/>
    </source>
</evidence>
<reference evidence="16" key="1">
    <citation type="journal article" date="2023" name="Int. J. Mol. Sci.">
        <title>Metagenomics Revealed a New Genus 'Candidatus Thiocaldithrix dubininis' gen. nov., sp. nov. and a New Species 'Candidatus Thiothrix putei' sp. nov. in the Family Thiotrichaceae, Some Members of Which Have Traits of Both Na+- and H+-Motive Energetics.</title>
        <authorList>
            <person name="Ravin N.V."/>
            <person name="Muntyan M.S."/>
            <person name="Smolyakov D.D."/>
            <person name="Rudenko T.S."/>
            <person name="Beletsky A.V."/>
            <person name="Mardanov A.V."/>
            <person name="Grabovich M.Y."/>
        </authorList>
    </citation>
    <scope>NUCLEOTIDE SEQUENCE</scope>
    <source>
        <strain evidence="16">GKL-01</strain>
    </source>
</reference>
<comment type="subunit">
    <text evidence="12">Monomer. Interacts with DnaB.</text>
</comment>
<dbReference type="EC" id="2.7.7.101" evidence="12"/>
<evidence type="ECO:0000256" key="10">
    <source>
        <dbReference type="ARBA" id="ARBA00023125"/>
    </source>
</evidence>
<keyword evidence="9" id="KW-0460">Magnesium</keyword>
<dbReference type="PROSITE" id="PS50880">
    <property type="entry name" value="TOPRIM"/>
    <property type="match status" value="1"/>
</dbReference>
<dbReference type="Pfam" id="PF08275">
    <property type="entry name" value="DNAG_N"/>
    <property type="match status" value="1"/>
</dbReference>
<evidence type="ECO:0000256" key="5">
    <source>
        <dbReference type="ARBA" id="ARBA00022705"/>
    </source>
</evidence>
<dbReference type="FunFam" id="3.90.980.10:FF:000001">
    <property type="entry name" value="DNA primase"/>
    <property type="match status" value="1"/>
</dbReference>
<evidence type="ECO:0000256" key="14">
    <source>
        <dbReference type="PIRSR" id="PIRSR002811-1"/>
    </source>
</evidence>
<evidence type="ECO:0000256" key="2">
    <source>
        <dbReference type="ARBA" id="ARBA00022515"/>
    </source>
</evidence>
<dbReference type="InterPro" id="IPR013264">
    <property type="entry name" value="DNAG_N"/>
</dbReference>
<dbReference type="InterPro" id="IPR013173">
    <property type="entry name" value="DNA_primase_DnaG_DnaB-bd_dom"/>
</dbReference>
<evidence type="ECO:0000259" key="15">
    <source>
        <dbReference type="PROSITE" id="PS50880"/>
    </source>
</evidence>
<keyword evidence="8 12" id="KW-0862">Zinc</keyword>
<dbReference type="FunFam" id="3.90.580.10:FF:000001">
    <property type="entry name" value="DNA primase"/>
    <property type="match status" value="1"/>
</dbReference>
<dbReference type="GO" id="GO:0008270">
    <property type="term" value="F:zinc ion binding"/>
    <property type="evidence" value="ECO:0007669"/>
    <property type="project" value="UniProtKB-UniRule"/>
</dbReference>
<dbReference type="InterPro" id="IPR002694">
    <property type="entry name" value="Znf_CHC2"/>
</dbReference>
<sequence length="595" mass="67839">MSHIGRIPKEFIEQLLSRVDIVEVIGSRIALKKAGREYMACCPFHNEKTPSFTVSPNKQFYHCFGCGVHGSAISFLMEYENLEYVEAIEALARTAGVSVPREGASDAPKKPKADQNLYHLLTKVSEWYQQQLPKFSPALNYLQQRGLSQTIIQQFNLGYAPAAWDNIAQHFQTYGADKLLATGLAIQNEQGRIYDRFRDRIMFPIRDRRGRVIGFGGRVLGNDTPKYLNSPETEVFHKGSELYGLYEARQNTRQIERLVVVEGYMDVIALAQYGISYAVATLGTATTTEHIQQLFRVVPEIVFCFDGDRAGKQAAWRALENALPELTDERQVKFLFLPTGEDPDTYIRKEGKADFETAVLQALPLTRFFLIGLNNQLGFRENYTLNITEDRTRFIKEAAELLAKMPDILQKKQLLPELARLGNLDPSQQRLFKQYAHKRNKADNAEATKPINKQMLQRTPMRHAIVLLLNFPYLAPLVGNPEQWAQFSVPGLNLFLTLLEIIEINPQIHTATLVEQLRDSPYAKALQQLHSSTVRALLDETTCEREFRDCLVEIKRQAFQQKIDLLVQKEQLSGLTDQERNDLLVILDEIHNLAL</sequence>
<reference evidence="16" key="2">
    <citation type="submission" date="2023-04" db="EMBL/GenBank/DDBJ databases">
        <authorList>
            <person name="Beletskiy A.V."/>
            <person name="Mardanov A.V."/>
            <person name="Ravin N.V."/>
        </authorList>
    </citation>
    <scope>NUCLEOTIDE SEQUENCE</scope>
    <source>
        <strain evidence="16">GKL-01</strain>
    </source>
</reference>
<evidence type="ECO:0000256" key="7">
    <source>
        <dbReference type="ARBA" id="ARBA00022771"/>
    </source>
</evidence>
<dbReference type="GO" id="GO:0006269">
    <property type="term" value="P:DNA replication, synthesis of primer"/>
    <property type="evidence" value="ECO:0007669"/>
    <property type="project" value="UniProtKB-UniRule"/>
</dbReference>
<keyword evidence="11 12" id="KW-0804">Transcription</keyword>
<dbReference type="GO" id="GO:0005737">
    <property type="term" value="C:cytoplasm"/>
    <property type="evidence" value="ECO:0007669"/>
    <property type="project" value="TreeGrafter"/>
</dbReference>
<dbReference type="Pfam" id="PF13155">
    <property type="entry name" value="Toprim_2"/>
    <property type="match status" value="1"/>
</dbReference>
<dbReference type="SMART" id="SM00400">
    <property type="entry name" value="ZnF_CHCC"/>
    <property type="match status" value="1"/>
</dbReference>
<dbReference type="InterPro" id="IPR036977">
    <property type="entry name" value="DNA_primase_Znf_CHC2"/>
</dbReference>
<evidence type="ECO:0000256" key="11">
    <source>
        <dbReference type="ARBA" id="ARBA00023163"/>
    </source>
</evidence>
<name>A0AA95H3V4_9GAMM</name>
<dbReference type="InterPro" id="IPR050219">
    <property type="entry name" value="DnaG_primase"/>
</dbReference>
<evidence type="ECO:0000256" key="4">
    <source>
        <dbReference type="ARBA" id="ARBA00022695"/>
    </source>
</evidence>
<dbReference type="Pfam" id="PF01807">
    <property type="entry name" value="Zn_ribbon_DnaG"/>
    <property type="match status" value="1"/>
</dbReference>
<dbReference type="InterPro" id="IPR019475">
    <property type="entry name" value="DNA_primase_DnaB-bd"/>
</dbReference>
<dbReference type="SUPFAM" id="SSF57783">
    <property type="entry name" value="Zinc beta-ribbon"/>
    <property type="match status" value="1"/>
</dbReference>
<dbReference type="FunFam" id="3.40.1360.10:FF:000002">
    <property type="entry name" value="DNA primase"/>
    <property type="match status" value="1"/>
</dbReference>
<dbReference type="SUPFAM" id="SSF117023">
    <property type="entry name" value="DNA primase DnaG, C-terminal domain"/>
    <property type="match status" value="1"/>
</dbReference>
<evidence type="ECO:0000256" key="9">
    <source>
        <dbReference type="ARBA" id="ARBA00022842"/>
    </source>
</evidence>
<dbReference type="InterPro" id="IPR006171">
    <property type="entry name" value="TOPRIM_dom"/>
</dbReference>
<dbReference type="PANTHER" id="PTHR30313">
    <property type="entry name" value="DNA PRIMASE"/>
    <property type="match status" value="1"/>
</dbReference>
<dbReference type="HAMAP" id="MF_00974">
    <property type="entry name" value="DNA_primase_DnaG"/>
    <property type="match status" value="1"/>
</dbReference>
<dbReference type="NCBIfam" id="TIGR01391">
    <property type="entry name" value="dnaG"/>
    <property type="match status" value="1"/>
</dbReference>
<dbReference type="PANTHER" id="PTHR30313:SF2">
    <property type="entry name" value="DNA PRIMASE"/>
    <property type="match status" value="1"/>
</dbReference>
<dbReference type="Pfam" id="PF08278">
    <property type="entry name" value="DnaG_DnaB_bind"/>
    <property type="match status" value="1"/>
</dbReference>
<evidence type="ECO:0000256" key="1">
    <source>
        <dbReference type="ARBA" id="ARBA00022478"/>
    </source>
</evidence>
<evidence type="ECO:0000256" key="8">
    <source>
        <dbReference type="ARBA" id="ARBA00022833"/>
    </source>
</evidence>
<dbReference type="Gene3D" id="1.10.860.10">
    <property type="entry name" value="DNAb Helicase, Chain A"/>
    <property type="match status" value="1"/>
</dbReference>
<comment type="function">
    <text evidence="12 13">RNA polymerase that catalyzes the synthesis of short RNA molecules used as primers for DNA polymerase during DNA replication.</text>
</comment>
<accession>A0AA95H3V4</accession>
<dbReference type="AlphaFoldDB" id="A0AA95H3V4"/>
<evidence type="ECO:0000256" key="6">
    <source>
        <dbReference type="ARBA" id="ARBA00022723"/>
    </source>
</evidence>
<keyword evidence="4 12" id="KW-0548">Nucleotidyltransferase</keyword>
<keyword evidence="6 12" id="KW-0479">Metal-binding</keyword>
<dbReference type="Gene3D" id="3.90.580.10">
    <property type="entry name" value="Zinc finger, CHC2-type domain"/>
    <property type="match status" value="1"/>
</dbReference>
<keyword evidence="7 12" id="KW-0863">Zinc-finger</keyword>
<dbReference type="GO" id="GO:0000428">
    <property type="term" value="C:DNA-directed RNA polymerase complex"/>
    <property type="evidence" value="ECO:0007669"/>
    <property type="project" value="UniProtKB-KW"/>
</dbReference>
<feature type="zinc finger region" description="CHC2-type" evidence="12 14">
    <location>
        <begin position="42"/>
        <end position="66"/>
    </location>
</feature>
<dbReference type="GO" id="GO:0003899">
    <property type="term" value="F:DNA-directed RNA polymerase activity"/>
    <property type="evidence" value="ECO:0007669"/>
    <property type="project" value="UniProtKB-UniRule"/>
</dbReference>
<dbReference type="EMBL" id="CP124755">
    <property type="protein sequence ID" value="WGZ89960.1"/>
    <property type="molecule type" value="Genomic_DNA"/>
</dbReference>
<dbReference type="InterPro" id="IPR006295">
    <property type="entry name" value="DNA_primase_DnaG"/>
</dbReference>
<dbReference type="InterPro" id="IPR016136">
    <property type="entry name" value="DNA_helicase_N/primase_C"/>
</dbReference>
<keyword evidence="10 12" id="KW-0238">DNA-binding</keyword>
<dbReference type="InterPro" id="IPR030846">
    <property type="entry name" value="DnaG_bac"/>
</dbReference>
<dbReference type="CDD" id="cd03364">
    <property type="entry name" value="TOPRIM_DnaG_primases"/>
    <property type="match status" value="1"/>
</dbReference>
<comment type="similarity">
    <text evidence="12 13">Belongs to the DnaG primase family.</text>
</comment>
<evidence type="ECO:0000256" key="12">
    <source>
        <dbReference type="HAMAP-Rule" id="MF_00974"/>
    </source>
</evidence>
<keyword evidence="1 12" id="KW-0240">DNA-directed RNA polymerase</keyword>
<dbReference type="InterPro" id="IPR034151">
    <property type="entry name" value="TOPRIM_DnaG_bac"/>
</dbReference>
<dbReference type="Pfam" id="PF10410">
    <property type="entry name" value="DnaB_bind"/>
    <property type="match status" value="1"/>
</dbReference>
<dbReference type="PIRSF" id="PIRSF002811">
    <property type="entry name" value="DnaG"/>
    <property type="match status" value="1"/>
</dbReference>
<dbReference type="InterPro" id="IPR037068">
    <property type="entry name" value="DNA_primase_core_N_sf"/>
</dbReference>
<dbReference type="SUPFAM" id="SSF56731">
    <property type="entry name" value="DNA primase core"/>
    <property type="match status" value="1"/>
</dbReference>
<feature type="domain" description="Toprim" evidence="15">
    <location>
        <begin position="256"/>
        <end position="338"/>
    </location>
</feature>
<evidence type="ECO:0000313" key="16">
    <source>
        <dbReference type="EMBL" id="WGZ89960.1"/>
    </source>
</evidence>
<keyword evidence="2 12" id="KW-0639">Primosome</keyword>
<dbReference type="Gene3D" id="3.90.980.10">
    <property type="entry name" value="DNA primase, catalytic core, N-terminal domain"/>
    <property type="match status" value="1"/>
</dbReference>
<dbReference type="SMART" id="SM00493">
    <property type="entry name" value="TOPRIM"/>
    <property type="match status" value="1"/>
</dbReference>